<reference evidence="5 6" key="1">
    <citation type="submission" date="2024-02" db="EMBL/GenBank/DDBJ databases">
        <authorList>
            <person name="Daric V."/>
            <person name="Darras S."/>
        </authorList>
    </citation>
    <scope>NUCLEOTIDE SEQUENCE [LARGE SCALE GENOMIC DNA]</scope>
</reference>
<dbReference type="SUPFAM" id="SSF54928">
    <property type="entry name" value="RNA-binding domain, RBD"/>
    <property type="match status" value="1"/>
</dbReference>
<dbReference type="SMART" id="SM00361">
    <property type="entry name" value="RRM_1"/>
    <property type="match status" value="1"/>
</dbReference>
<sequence>MRVLQKNLVFVVGLSQRLSDPEILKRQDYFGKYGKILKVVINSNTAYAGSQGPSCSAYVTYSKMEEALRAIQSVNNVYIDGRTLKASLGTTKYCSTYLKNQQCQKIDCMYLHEIAEDQLSFTKEDMQAGKHQELEQKLIDQMMQKEREYSPVITAGSEIETERNPSQTQKISASSSSTIQQSNKENVLCSNIQISSEASFSKLHTPAVDKTSIIKTSPAKKATKSSPWHLPKQNDEEIYPDHDHSCNISESSSTTTTPPPVSHVGTESDNRLKSFPCEELTKENAEGHVRQADFTAEDKLGSLDNVTSDPQGDTLARAAESLFISKPPDATDHQGPSSRYSHQVKAFPGFESSCLTYSGNLFDSSSSTSMWMPHTNAQPLADAMPIKSSNDWEAAFGFHKAKTTDIAVGTETDCGDDDLGFDPWLECNKGLADLLEKENASSLPMKTTQQSLRSFSANQNFSTSHLQPLMNSSLHHQSMPQLKSNVYLNGLSSPHGSGLSPNSVSQHYRRQKNNFDLPKENVDQNYEIKGLSEWQNGLRALLPSVNINFAVDSSGQNSQLPHPVNQNSRVLGFGETSFVSQTASSSGDNISMFPVGSNDWSVASSSQSTFPTNNADTHSLLNNGFGLRHATNETFALAPPPGLSSAPFNKDPAIISSHSQIPTPYRPQSVQEETPHWMKSLQTLTENDSSMNLTASSSRYINKTETTQNSFTPWLSYPNPEIQTSGNLSQPPPGFQTRLPAYANSKSDFTMCHNLLENQS</sequence>
<dbReference type="Gene3D" id="3.30.70.330">
    <property type="match status" value="1"/>
</dbReference>
<gene>
    <name evidence="5" type="ORF">CVLEPA_LOCUS29994</name>
</gene>
<name>A0ABP0GYK8_CLALP</name>
<keyword evidence="1 2" id="KW-0694">RNA-binding</keyword>
<dbReference type="InterPro" id="IPR000504">
    <property type="entry name" value="RRM_dom"/>
</dbReference>
<dbReference type="EMBL" id="CAWYQH010000163">
    <property type="protein sequence ID" value="CAK8696657.1"/>
    <property type="molecule type" value="Genomic_DNA"/>
</dbReference>
<dbReference type="InterPro" id="IPR039780">
    <property type="entry name" value="Mot2"/>
</dbReference>
<dbReference type="PANTHER" id="PTHR12603">
    <property type="entry name" value="CCR4-NOT TRANSCRIPTION COMPLEX RELATED"/>
    <property type="match status" value="1"/>
</dbReference>
<organism evidence="5 6">
    <name type="scientific">Clavelina lepadiformis</name>
    <name type="common">Light-bulb sea squirt</name>
    <name type="synonym">Ascidia lepadiformis</name>
    <dbReference type="NCBI Taxonomy" id="159417"/>
    <lineage>
        <taxon>Eukaryota</taxon>
        <taxon>Metazoa</taxon>
        <taxon>Chordata</taxon>
        <taxon>Tunicata</taxon>
        <taxon>Ascidiacea</taxon>
        <taxon>Aplousobranchia</taxon>
        <taxon>Clavelinidae</taxon>
        <taxon>Clavelina</taxon>
    </lineage>
</organism>
<dbReference type="PANTHER" id="PTHR12603:SF0">
    <property type="entry name" value="CCR4-NOT TRANSCRIPTION COMPLEX SUBUNIT 4"/>
    <property type="match status" value="1"/>
</dbReference>
<evidence type="ECO:0000313" key="6">
    <source>
        <dbReference type="Proteomes" id="UP001642483"/>
    </source>
</evidence>
<dbReference type="SMART" id="SM00360">
    <property type="entry name" value="RRM"/>
    <property type="match status" value="1"/>
</dbReference>
<keyword evidence="6" id="KW-1185">Reference proteome</keyword>
<dbReference type="InterPro" id="IPR035979">
    <property type="entry name" value="RBD_domain_sf"/>
</dbReference>
<dbReference type="InterPro" id="IPR034261">
    <property type="entry name" value="CNOT4_RRM"/>
</dbReference>
<evidence type="ECO:0000313" key="5">
    <source>
        <dbReference type="EMBL" id="CAK8696657.1"/>
    </source>
</evidence>
<feature type="compositionally biased region" description="Low complexity" evidence="3">
    <location>
        <begin position="166"/>
        <end position="182"/>
    </location>
</feature>
<comment type="caution">
    <text evidence="5">The sequence shown here is derived from an EMBL/GenBank/DDBJ whole genome shotgun (WGS) entry which is preliminary data.</text>
</comment>
<accession>A0ABP0GYK8</accession>
<feature type="domain" description="RRM" evidence="4">
    <location>
        <begin position="7"/>
        <end position="91"/>
    </location>
</feature>
<dbReference type="Proteomes" id="UP001642483">
    <property type="component" value="Unassembled WGS sequence"/>
</dbReference>
<dbReference type="InterPro" id="IPR012677">
    <property type="entry name" value="Nucleotide-bd_a/b_plait_sf"/>
</dbReference>
<evidence type="ECO:0000256" key="2">
    <source>
        <dbReference type="PROSITE-ProRule" id="PRU00176"/>
    </source>
</evidence>
<feature type="compositionally biased region" description="Low complexity" evidence="3">
    <location>
        <begin position="213"/>
        <end position="227"/>
    </location>
</feature>
<feature type="region of interest" description="Disordered" evidence="3">
    <location>
        <begin position="211"/>
        <end position="269"/>
    </location>
</feature>
<dbReference type="PROSITE" id="PS50102">
    <property type="entry name" value="RRM"/>
    <property type="match status" value="1"/>
</dbReference>
<feature type="region of interest" description="Disordered" evidence="3">
    <location>
        <begin position="154"/>
        <end position="182"/>
    </location>
</feature>
<feature type="compositionally biased region" description="Basic and acidic residues" evidence="3">
    <location>
        <begin position="232"/>
        <end position="245"/>
    </location>
</feature>
<evidence type="ECO:0000259" key="4">
    <source>
        <dbReference type="PROSITE" id="PS50102"/>
    </source>
</evidence>
<dbReference type="InterPro" id="IPR003954">
    <property type="entry name" value="RRM_euk-type"/>
</dbReference>
<protein>
    <recommendedName>
        <fullName evidence="4">RRM domain-containing protein</fullName>
    </recommendedName>
</protein>
<dbReference type="CDD" id="cd12438">
    <property type="entry name" value="RRM_CNOT4"/>
    <property type="match status" value="1"/>
</dbReference>
<dbReference type="Pfam" id="PF00076">
    <property type="entry name" value="RRM_1"/>
    <property type="match status" value="1"/>
</dbReference>
<evidence type="ECO:0000256" key="3">
    <source>
        <dbReference type="SAM" id="MobiDB-lite"/>
    </source>
</evidence>
<evidence type="ECO:0000256" key="1">
    <source>
        <dbReference type="ARBA" id="ARBA00022884"/>
    </source>
</evidence>
<proteinExistence type="predicted"/>